<proteinExistence type="predicted"/>
<dbReference type="PANTHER" id="PTHR45668">
    <property type="entry name" value="SERINE/THREONINE-PROTEIN PHOSPHATASE 5-RELATED"/>
    <property type="match status" value="1"/>
</dbReference>
<dbReference type="OMA" id="YRERNHE"/>
<sequence length="186" mass="21262">MNEVYGFKQEVIHKYSLSVFNLFSELFKYLPIAHLINDKVLVIHGGLPEDPKVTLQDMEKFQRFKEPSEGSPMFDLLWCDPSDSKGRPPSARGVSTSFGPDITEEFCKRNNIELVIRSHEAQMEGYKVMHNSKCVTIFSAPNYCDEMKNKAAIIHLKEDLKPSFITFEASPHPPGEKFMTNLYNLA</sequence>
<dbReference type="Proteomes" id="UP000031668">
    <property type="component" value="Unassembled WGS sequence"/>
</dbReference>
<dbReference type="GO" id="GO:0046872">
    <property type="term" value="F:metal ion binding"/>
    <property type="evidence" value="ECO:0007669"/>
    <property type="project" value="UniProtKB-KW"/>
</dbReference>
<dbReference type="SMART" id="SM00156">
    <property type="entry name" value="PP2Ac"/>
    <property type="match status" value="1"/>
</dbReference>
<reference evidence="5 6" key="1">
    <citation type="journal article" date="2014" name="Genome Biol. Evol.">
        <title>The genome of the myxosporean Thelohanellus kitauei shows adaptations to nutrient acquisition within its fish host.</title>
        <authorList>
            <person name="Yang Y."/>
            <person name="Xiong J."/>
            <person name="Zhou Z."/>
            <person name="Huo F."/>
            <person name="Miao W."/>
            <person name="Ran C."/>
            <person name="Liu Y."/>
            <person name="Zhang J."/>
            <person name="Feng J."/>
            <person name="Wang M."/>
            <person name="Wang M."/>
            <person name="Wang L."/>
            <person name="Yao B."/>
        </authorList>
    </citation>
    <scope>NUCLEOTIDE SEQUENCE [LARGE SCALE GENOMIC DNA]</scope>
    <source>
        <strain evidence="5">Wuqing</strain>
    </source>
</reference>
<feature type="domain" description="Serine/threonine specific protein phosphatases" evidence="4">
    <location>
        <begin position="1"/>
        <end position="171"/>
    </location>
</feature>
<accession>A0A0C2NDU4</accession>
<dbReference type="OrthoDB" id="445564at2759"/>
<dbReference type="EMBL" id="JWZT01000395">
    <property type="protein sequence ID" value="KII74470.1"/>
    <property type="molecule type" value="Genomic_DNA"/>
</dbReference>
<keyword evidence="6" id="KW-1185">Reference proteome</keyword>
<evidence type="ECO:0000313" key="6">
    <source>
        <dbReference type="Proteomes" id="UP000031668"/>
    </source>
</evidence>
<dbReference type="AlphaFoldDB" id="A0A0C2NDU4"/>
<organism evidence="5 6">
    <name type="scientific">Thelohanellus kitauei</name>
    <name type="common">Myxosporean</name>
    <dbReference type="NCBI Taxonomy" id="669202"/>
    <lineage>
        <taxon>Eukaryota</taxon>
        <taxon>Metazoa</taxon>
        <taxon>Cnidaria</taxon>
        <taxon>Myxozoa</taxon>
        <taxon>Myxosporea</taxon>
        <taxon>Bivalvulida</taxon>
        <taxon>Platysporina</taxon>
        <taxon>Myxobolidae</taxon>
        <taxon>Thelohanellus</taxon>
    </lineage>
</organism>
<protein>
    <submittedName>
        <fullName evidence="5">Serine/threonine-protein phosphatase 5</fullName>
    </submittedName>
</protein>
<evidence type="ECO:0000256" key="2">
    <source>
        <dbReference type="ARBA" id="ARBA00022723"/>
    </source>
</evidence>
<dbReference type="InterPro" id="IPR004843">
    <property type="entry name" value="Calcineurin-like_PHP"/>
</dbReference>
<keyword evidence="3" id="KW-0464">Manganese</keyword>
<evidence type="ECO:0000256" key="1">
    <source>
        <dbReference type="ARBA" id="ARBA00001936"/>
    </source>
</evidence>
<gene>
    <name evidence="5" type="ORF">RF11_15423</name>
</gene>
<evidence type="ECO:0000313" key="5">
    <source>
        <dbReference type="EMBL" id="KII74470.1"/>
    </source>
</evidence>
<dbReference type="Pfam" id="PF00149">
    <property type="entry name" value="Metallophos"/>
    <property type="match status" value="1"/>
</dbReference>
<dbReference type="Gene3D" id="3.60.21.10">
    <property type="match status" value="1"/>
</dbReference>
<dbReference type="InterPro" id="IPR006186">
    <property type="entry name" value="Ser/Thr-sp_prot-phosphatase"/>
</dbReference>
<evidence type="ECO:0000256" key="3">
    <source>
        <dbReference type="ARBA" id="ARBA00023211"/>
    </source>
</evidence>
<dbReference type="InterPro" id="IPR029052">
    <property type="entry name" value="Metallo-depent_PP-like"/>
</dbReference>
<comment type="caution">
    <text evidence="5">The sequence shown here is derived from an EMBL/GenBank/DDBJ whole genome shotgun (WGS) entry which is preliminary data.</text>
</comment>
<dbReference type="SUPFAM" id="SSF56300">
    <property type="entry name" value="Metallo-dependent phosphatases"/>
    <property type="match status" value="1"/>
</dbReference>
<dbReference type="GO" id="GO:0016787">
    <property type="term" value="F:hydrolase activity"/>
    <property type="evidence" value="ECO:0007669"/>
    <property type="project" value="InterPro"/>
</dbReference>
<name>A0A0C2NDU4_THEKT</name>
<dbReference type="InterPro" id="IPR051134">
    <property type="entry name" value="PPP_phosphatase"/>
</dbReference>
<dbReference type="PRINTS" id="PR00114">
    <property type="entry name" value="STPHPHTASE"/>
</dbReference>
<comment type="cofactor">
    <cofactor evidence="1">
        <name>Mn(2+)</name>
        <dbReference type="ChEBI" id="CHEBI:29035"/>
    </cofactor>
</comment>
<keyword evidence="2" id="KW-0479">Metal-binding</keyword>
<evidence type="ECO:0000259" key="4">
    <source>
        <dbReference type="SMART" id="SM00156"/>
    </source>
</evidence>
<dbReference type="PANTHER" id="PTHR45668:SF5">
    <property type="entry name" value="SERINE_THREONINE-PROTEIN PHOSPHATASE 5"/>
    <property type="match status" value="1"/>
</dbReference>